<dbReference type="OrthoDB" id="3662689at2759"/>
<dbReference type="AlphaFoldDB" id="A0A6A6THJ7"/>
<dbReference type="EMBL" id="MU004306">
    <property type="protein sequence ID" value="KAF2659499.1"/>
    <property type="molecule type" value="Genomic_DNA"/>
</dbReference>
<reference evidence="3" key="1">
    <citation type="journal article" date="2020" name="Stud. Mycol.">
        <title>101 Dothideomycetes genomes: a test case for predicting lifestyles and emergence of pathogens.</title>
        <authorList>
            <person name="Haridas S."/>
            <person name="Albert R."/>
            <person name="Binder M."/>
            <person name="Bloem J."/>
            <person name="Labutti K."/>
            <person name="Salamov A."/>
            <person name="Andreopoulos B."/>
            <person name="Baker S."/>
            <person name="Barry K."/>
            <person name="Bills G."/>
            <person name="Bluhm B."/>
            <person name="Cannon C."/>
            <person name="Castanera R."/>
            <person name="Culley D."/>
            <person name="Daum C."/>
            <person name="Ezra D."/>
            <person name="Gonzalez J."/>
            <person name="Henrissat B."/>
            <person name="Kuo A."/>
            <person name="Liang C."/>
            <person name="Lipzen A."/>
            <person name="Lutzoni F."/>
            <person name="Magnuson J."/>
            <person name="Mondo S."/>
            <person name="Nolan M."/>
            <person name="Ohm R."/>
            <person name="Pangilinan J."/>
            <person name="Park H.-J."/>
            <person name="Ramirez L."/>
            <person name="Alfaro M."/>
            <person name="Sun H."/>
            <person name="Tritt A."/>
            <person name="Yoshinaga Y."/>
            <person name="Zwiers L.-H."/>
            <person name="Turgeon B."/>
            <person name="Goodwin S."/>
            <person name="Spatafora J."/>
            <person name="Crous P."/>
            <person name="Grigoriev I."/>
        </authorList>
    </citation>
    <scope>NUCLEOTIDE SEQUENCE</scope>
    <source>
        <strain evidence="3">CBS 122681</strain>
    </source>
</reference>
<feature type="compositionally biased region" description="Low complexity" evidence="2">
    <location>
        <begin position="66"/>
        <end position="87"/>
    </location>
</feature>
<gene>
    <name evidence="3" type="ORF">K491DRAFT_675482</name>
</gene>
<feature type="coiled-coil region" evidence="1">
    <location>
        <begin position="145"/>
        <end position="177"/>
    </location>
</feature>
<keyword evidence="1" id="KW-0175">Coiled coil</keyword>
<feature type="region of interest" description="Disordered" evidence="2">
    <location>
        <begin position="1"/>
        <end position="87"/>
    </location>
</feature>
<evidence type="ECO:0000256" key="1">
    <source>
        <dbReference type="SAM" id="Coils"/>
    </source>
</evidence>
<accession>A0A6A6THJ7</accession>
<dbReference type="Proteomes" id="UP000799324">
    <property type="component" value="Unassembled WGS sequence"/>
</dbReference>
<evidence type="ECO:0000313" key="3">
    <source>
        <dbReference type="EMBL" id="KAF2659499.1"/>
    </source>
</evidence>
<sequence>MAHNQFREDAPFYDITRCSPRYPPPGARLPEDPQELLPAELEGCPATRGHQSTPPKRFAVPMNGKNPTSTANNSKTSPSSSERSPALAVRRLRAADPWTPPIDSTTLVQRFSWPETGILSPKPIRPNLFPGVVERFESAALSPSYEDIERINQSVRIEKLEAENKQLRFINEGLKDSVRELCIESLTRPRPTRQEHLAPVQAAGNPKFPKKMTYDEFNKEVRTSVDWMEEDLGWITKGEGYVRQEKRCKVGRPTGKVLRKVDDDDFGNCVCNQHRKGPFLDWKMSHPNDNPWVCPAGRAIMSDV</sequence>
<evidence type="ECO:0000313" key="4">
    <source>
        <dbReference type="Proteomes" id="UP000799324"/>
    </source>
</evidence>
<feature type="compositionally biased region" description="Basic and acidic residues" evidence="2">
    <location>
        <begin position="1"/>
        <end position="10"/>
    </location>
</feature>
<organism evidence="3 4">
    <name type="scientific">Lophiostoma macrostomum CBS 122681</name>
    <dbReference type="NCBI Taxonomy" id="1314788"/>
    <lineage>
        <taxon>Eukaryota</taxon>
        <taxon>Fungi</taxon>
        <taxon>Dikarya</taxon>
        <taxon>Ascomycota</taxon>
        <taxon>Pezizomycotina</taxon>
        <taxon>Dothideomycetes</taxon>
        <taxon>Pleosporomycetidae</taxon>
        <taxon>Pleosporales</taxon>
        <taxon>Lophiostomataceae</taxon>
        <taxon>Lophiostoma</taxon>
    </lineage>
</organism>
<evidence type="ECO:0000256" key="2">
    <source>
        <dbReference type="SAM" id="MobiDB-lite"/>
    </source>
</evidence>
<name>A0A6A6THJ7_9PLEO</name>
<proteinExistence type="predicted"/>
<protein>
    <submittedName>
        <fullName evidence="3">Uncharacterized protein</fullName>
    </submittedName>
</protein>
<keyword evidence="4" id="KW-1185">Reference proteome</keyword>